<proteinExistence type="predicted"/>
<dbReference type="InterPro" id="IPR011235">
    <property type="entry name" value="MepB-like"/>
</dbReference>
<dbReference type="EMBL" id="RQFD01000003">
    <property type="protein sequence ID" value="TGK52275.1"/>
    <property type="molecule type" value="Genomic_DNA"/>
</dbReference>
<comment type="caution">
    <text evidence="1">The sequence shown here is derived from an EMBL/GenBank/DDBJ whole genome shotgun (WGS) entry which is preliminary data.</text>
</comment>
<dbReference type="PIRSF" id="PIRSF032285">
    <property type="entry name" value="UCP032285"/>
    <property type="match status" value="1"/>
</dbReference>
<gene>
    <name evidence="1" type="ORF">EHQ10_00520</name>
</gene>
<sequence>MIDNSSFTIRIPIYLDNLQKSLFDPINVKIKEVRIEKESLEYNACQIDINQKIIIFRKAKITPKKIGQFVTLWKRNKKSTIKPFTINDPIELYVIEVLDKTKIGYFLFNKRILNEKGILSGKHEGKRGFRVYPSWDKPMNKQGLTTQNWQLPFFIETSIEKINIESITKHLNLLLN</sequence>
<keyword evidence="2" id="KW-1185">Reference proteome</keyword>
<evidence type="ECO:0000313" key="1">
    <source>
        <dbReference type="EMBL" id="TGK52275.1"/>
    </source>
</evidence>
<dbReference type="RefSeq" id="WP_135752918.1">
    <property type="nucleotide sequence ID" value="NZ_RQFD01000003.1"/>
</dbReference>
<dbReference type="Pfam" id="PF08877">
    <property type="entry name" value="MepB-like"/>
    <property type="match status" value="1"/>
</dbReference>
<organism evidence="1 2">
    <name type="scientific">Leptospira bouyouniensis</name>
    <dbReference type="NCBI Taxonomy" id="2484911"/>
    <lineage>
        <taxon>Bacteria</taxon>
        <taxon>Pseudomonadati</taxon>
        <taxon>Spirochaetota</taxon>
        <taxon>Spirochaetia</taxon>
        <taxon>Leptospirales</taxon>
        <taxon>Leptospiraceae</taxon>
        <taxon>Leptospira</taxon>
    </lineage>
</organism>
<name>A0ABY2L6J9_9LEPT</name>
<dbReference type="InterPro" id="IPR038231">
    <property type="entry name" value="MepB-like_sf"/>
</dbReference>
<accession>A0ABY2L6J9</accession>
<reference evidence="2" key="1">
    <citation type="journal article" date="2019" name="PLoS Negl. Trop. Dis.">
        <title>Revisiting the worldwide diversity of Leptospira species in the environment.</title>
        <authorList>
            <person name="Vincent A.T."/>
            <person name="Schiettekatte O."/>
            <person name="Bourhy P."/>
            <person name="Veyrier F.J."/>
            <person name="Picardeau M."/>
        </authorList>
    </citation>
    <scope>NUCLEOTIDE SEQUENCE [LARGE SCALE GENOMIC DNA]</scope>
    <source>
        <strain evidence="2">201800295</strain>
    </source>
</reference>
<dbReference type="Gene3D" id="3.40.1350.140">
    <property type="entry name" value="MepB-like"/>
    <property type="match status" value="1"/>
</dbReference>
<evidence type="ECO:0000313" key="2">
    <source>
        <dbReference type="Proteomes" id="UP000297617"/>
    </source>
</evidence>
<dbReference type="Proteomes" id="UP000297617">
    <property type="component" value="Unassembled WGS sequence"/>
</dbReference>
<protein>
    <submittedName>
        <fullName evidence="1">MepB protein</fullName>
    </submittedName>
</protein>